<dbReference type="Proteomes" id="UP001172386">
    <property type="component" value="Unassembled WGS sequence"/>
</dbReference>
<organism evidence="1 2">
    <name type="scientific">Neophaeococcomyces mojaviensis</name>
    <dbReference type="NCBI Taxonomy" id="3383035"/>
    <lineage>
        <taxon>Eukaryota</taxon>
        <taxon>Fungi</taxon>
        <taxon>Dikarya</taxon>
        <taxon>Ascomycota</taxon>
        <taxon>Pezizomycotina</taxon>
        <taxon>Eurotiomycetes</taxon>
        <taxon>Chaetothyriomycetidae</taxon>
        <taxon>Chaetothyriales</taxon>
        <taxon>Chaetothyriales incertae sedis</taxon>
        <taxon>Neophaeococcomyces</taxon>
    </lineage>
</organism>
<name>A0ACC3ADX2_9EURO</name>
<evidence type="ECO:0000313" key="1">
    <source>
        <dbReference type="EMBL" id="KAJ9660449.1"/>
    </source>
</evidence>
<reference evidence="1" key="1">
    <citation type="submission" date="2022-10" db="EMBL/GenBank/DDBJ databases">
        <title>Culturing micro-colonial fungi from biological soil crusts in the Mojave desert and describing Neophaeococcomyces mojavensis, and introducing the new genera and species Taxawa tesnikishii.</title>
        <authorList>
            <person name="Kurbessoian T."/>
            <person name="Stajich J.E."/>
        </authorList>
    </citation>
    <scope>NUCLEOTIDE SEQUENCE</scope>
    <source>
        <strain evidence="1">JES_112</strain>
    </source>
</reference>
<evidence type="ECO:0000313" key="2">
    <source>
        <dbReference type="Proteomes" id="UP001172386"/>
    </source>
</evidence>
<dbReference type="EMBL" id="JAPDRQ010000031">
    <property type="protein sequence ID" value="KAJ9660449.1"/>
    <property type="molecule type" value="Genomic_DNA"/>
</dbReference>
<keyword evidence="2" id="KW-1185">Reference proteome</keyword>
<proteinExistence type="predicted"/>
<protein>
    <submittedName>
        <fullName evidence="1">Uncharacterized protein</fullName>
    </submittedName>
</protein>
<accession>A0ACC3ADX2</accession>
<gene>
    <name evidence="1" type="ORF">H2198_002567</name>
</gene>
<sequence>MHILFFLQNWFLRGFQSAIFYYLTCTGLKERIRRRNRKNEAKKEAANRPNYEHYVGPFQTNEEWAEEILAGPGPPKGWKKDPIHYKYVNQMKEIPDYAALKGIETKDLKHEYAEVRRREMDEWREELDKAGLKKPIPTKAKQREPSIIPPPDSSLEVGTNVNNRNNAMAKTVEVLPLSAVYAPGSPAKKATRLPDSPTIINIPDLIIEDHDTISLSPTVVAESSTCASPSSRKSRPVTADGALNNRDLSPAKSSTAVASRKSISPAKSTTNNKLAWIPSSNNSQLSGSRRASFESASQLSWKSDAKPKRPSLSMDRRLSSAMETVKDTLRNTFYPENWNWMRYDRDEEVLSAFNKFNRYKNKLMSRMNLSPSEEEEHEEERIERLRRQSTDKQKWQRGYHPAINDLHPPVASQLPATREDARWMLLPPPSADVMAGRARPGADDHLRKPLCVTRRAPEGKVGGRDHLDLVSSDKGSSDGTRASSWGSSGVSIVDEEWNVPGWVSMALPSRVYREDTV</sequence>
<comment type="caution">
    <text evidence="1">The sequence shown here is derived from an EMBL/GenBank/DDBJ whole genome shotgun (WGS) entry which is preliminary data.</text>
</comment>